<dbReference type="GO" id="GO:0016787">
    <property type="term" value="F:hydrolase activity"/>
    <property type="evidence" value="ECO:0007669"/>
    <property type="project" value="UniProtKB-KW"/>
</dbReference>
<sequence length="532" mass="57922">MKKIYSLLVLLVFACGGSDDPAPADPPVAVNDSASTPENTAVTISVLDNDTLRNNASISDFDASSSNNGSVIELSNRLIYTPPQDFSGTDTFTYTICDGLSTPNCATATVTVTVSDLGDPVAVDDSFEVTENTTSQFTTILNNDTIVDGAELTSIDDSATSGTVVLNNDGSITYTAINGFSGMDTFTYTLCDNDATPTCATGTVNINVLDEGNPTAVDDAITVLRNQVNTISTVLNNDSVIDDAVLSSLNDSATLGTVTLNSNGTISYEPPTDFTGNDSFTYSICDDDSPNSCSTATVTLNVLAPINFNIPAALQTYYDNVLFVMDSDIMQDELEDVTKTKHTTILSYGERHNYLYNADEDLNNTDNVILMYSGESRYWEEYTSGSNSYSPQTFNTEHVYPQSLLTSDDAVTDLHHLRACDATVNSDRLNYPFADGTGTYQLIGETWYPGDEWKGDVARMMMYLNLRYGESFTRVGSIELFLKWNIEDPVSPFEEQRNTIILGAQGNRNPFIDNPYLATLIWGGENAENKWQ</sequence>
<keyword evidence="4" id="KW-0732">Signal</keyword>
<dbReference type="Proteomes" id="UP000323930">
    <property type="component" value="Unassembled WGS sequence"/>
</dbReference>
<evidence type="ECO:0000256" key="2">
    <source>
        <dbReference type="ARBA" id="ARBA00022722"/>
    </source>
</evidence>
<keyword evidence="2" id="KW-0540">Nuclease</keyword>
<evidence type="ECO:0000256" key="1">
    <source>
        <dbReference type="ARBA" id="ARBA00006429"/>
    </source>
</evidence>
<evidence type="ECO:0000256" key="4">
    <source>
        <dbReference type="SAM" id="SignalP"/>
    </source>
</evidence>
<dbReference type="Pfam" id="PF17963">
    <property type="entry name" value="Big_9"/>
    <property type="match status" value="3"/>
</dbReference>
<gene>
    <name evidence="5" type="ORF">FUA24_23025</name>
</gene>
<dbReference type="AlphaFoldDB" id="A0A5D0HFR1"/>
<comment type="caution">
    <text evidence="5">The sequence shown here is derived from an EMBL/GenBank/DDBJ whole genome shotgun (WGS) entry which is preliminary data.</text>
</comment>
<dbReference type="OrthoDB" id="9805017at2"/>
<comment type="similarity">
    <text evidence="1">Belongs to the EndA/NucM nuclease family.</text>
</comment>
<dbReference type="InterPro" id="IPR007346">
    <property type="entry name" value="Endonuclease-I"/>
</dbReference>
<dbReference type="PANTHER" id="PTHR33607:SF2">
    <property type="entry name" value="ENDONUCLEASE-1"/>
    <property type="match status" value="1"/>
</dbReference>
<dbReference type="NCBIfam" id="NF012211">
    <property type="entry name" value="tand_rpt_95"/>
    <property type="match status" value="3"/>
</dbReference>
<dbReference type="RefSeq" id="WP_148545608.1">
    <property type="nucleotide sequence ID" value="NZ_VSDQ01000729.1"/>
</dbReference>
<reference evidence="5 6" key="1">
    <citation type="submission" date="2019-08" db="EMBL/GenBank/DDBJ databases">
        <title>Seonamhaeicola sediminis sp. nov., isolated from marine sediment.</title>
        <authorList>
            <person name="Cao W.R."/>
        </authorList>
    </citation>
    <scope>NUCLEOTIDE SEQUENCE [LARGE SCALE GENOMIC DNA]</scope>
    <source>
        <strain evidence="5 6">B011</strain>
    </source>
</reference>
<dbReference type="SUPFAM" id="SSF54060">
    <property type="entry name" value="His-Me finger endonucleases"/>
    <property type="match status" value="1"/>
</dbReference>
<keyword evidence="3" id="KW-0378">Hydrolase</keyword>
<feature type="signal peptide" evidence="4">
    <location>
        <begin position="1"/>
        <end position="24"/>
    </location>
</feature>
<evidence type="ECO:0000313" key="5">
    <source>
        <dbReference type="EMBL" id="TYA70158.1"/>
    </source>
</evidence>
<dbReference type="EMBL" id="VSDQ01000729">
    <property type="protein sequence ID" value="TYA70158.1"/>
    <property type="molecule type" value="Genomic_DNA"/>
</dbReference>
<evidence type="ECO:0000313" key="6">
    <source>
        <dbReference type="Proteomes" id="UP000323930"/>
    </source>
</evidence>
<dbReference type="GO" id="GO:0004518">
    <property type="term" value="F:nuclease activity"/>
    <property type="evidence" value="ECO:0007669"/>
    <property type="project" value="UniProtKB-KW"/>
</dbReference>
<proteinExistence type="inferred from homology"/>
<keyword evidence="6" id="KW-1185">Reference proteome</keyword>
<dbReference type="Gene3D" id="2.60.40.3440">
    <property type="match status" value="3"/>
</dbReference>
<dbReference type="PROSITE" id="PS51257">
    <property type="entry name" value="PROKAR_LIPOPROTEIN"/>
    <property type="match status" value="1"/>
</dbReference>
<name>A0A5D0HFR1_9FLAO</name>
<dbReference type="Pfam" id="PF04231">
    <property type="entry name" value="Endonuclease_1"/>
    <property type="match status" value="1"/>
</dbReference>
<dbReference type="InterPro" id="IPR044925">
    <property type="entry name" value="His-Me_finger_sf"/>
</dbReference>
<accession>A0A5D0HFR1</accession>
<protein>
    <submittedName>
        <fullName evidence="5">Tandem-95 repeat protein</fullName>
    </submittedName>
</protein>
<dbReference type="PANTHER" id="PTHR33607">
    <property type="entry name" value="ENDONUCLEASE-1"/>
    <property type="match status" value="1"/>
</dbReference>
<feature type="chain" id="PRO_5022860412" evidence="4">
    <location>
        <begin position="25"/>
        <end position="532"/>
    </location>
</feature>
<organism evidence="5 6">
    <name type="scientific">Seonamhaeicola marinus</name>
    <dbReference type="NCBI Taxonomy" id="1912246"/>
    <lineage>
        <taxon>Bacteria</taxon>
        <taxon>Pseudomonadati</taxon>
        <taxon>Bacteroidota</taxon>
        <taxon>Flavobacteriia</taxon>
        <taxon>Flavobacteriales</taxon>
        <taxon>Flavobacteriaceae</taxon>
    </lineage>
</organism>
<evidence type="ECO:0000256" key="3">
    <source>
        <dbReference type="ARBA" id="ARBA00022801"/>
    </source>
</evidence>